<dbReference type="SUPFAM" id="SSF54534">
    <property type="entry name" value="FKBP-like"/>
    <property type="match status" value="1"/>
</dbReference>
<name>A0A058ZS06_EUCGR</name>
<dbReference type="Pfam" id="PF14559">
    <property type="entry name" value="TPR_19"/>
    <property type="match status" value="1"/>
</dbReference>
<keyword evidence="12" id="KW-1185">Reference proteome</keyword>
<evidence type="ECO:0000256" key="2">
    <source>
        <dbReference type="ARBA" id="ARBA00006577"/>
    </source>
</evidence>
<dbReference type="EC" id="5.2.1.8" evidence="3 7"/>
<evidence type="ECO:0000256" key="5">
    <source>
        <dbReference type="ARBA" id="ARBA00022803"/>
    </source>
</evidence>
<evidence type="ECO:0000313" key="10">
    <source>
        <dbReference type="EMBL" id="KAK2631787.1"/>
    </source>
</evidence>
<sequence length="332" mass="37485">MSIAVKTMRKGEKAELAVKFSYGFRGRTVPESIELGASADSNLVIQFELIAWKSVVDVTGDKKVLKKIVRAGEGFDHPDEGSVVKVAYTGKFEDGSIFERKGSTEEPFEYVALEEQVNEGLDRAILSMKKGEQALVTMRTNSVGLDDSVVSTNSVLSYEVELIDFTKDKPFWKMNACEKLEACESTKNDGNSLFKTGRFWCASKKYEKAEKYVQFDHCFTDEEKSSVNALRLSCYLNNAACKLRLGDYSGATKFCTKALDLDPCNIKALYRRSQAYLKSCDFDEAESDINKALILQPENRDVKLVYKELKDKQKEYKVYQAEISRTMLSRMA</sequence>
<dbReference type="Gene3D" id="3.10.50.40">
    <property type="match status" value="2"/>
</dbReference>
<dbReference type="PANTHER" id="PTHR46512:SF11">
    <property type="entry name" value="PEPTIDYLPROLYL ISOMERASE"/>
    <property type="match status" value="1"/>
</dbReference>
<dbReference type="OMA" id="MSITICL"/>
<keyword evidence="6 7" id="KW-0413">Isomerase</keyword>
<comment type="catalytic activity">
    <reaction evidence="1 7">
        <text>[protein]-peptidylproline (omega=180) = [protein]-peptidylproline (omega=0)</text>
        <dbReference type="Rhea" id="RHEA:16237"/>
        <dbReference type="Rhea" id="RHEA-COMP:10747"/>
        <dbReference type="Rhea" id="RHEA-COMP:10748"/>
        <dbReference type="ChEBI" id="CHEBI:83833"/>
        <dbReference type="ChEBI" id="CHEBI:83834"/>
        <dbReference type="EC" id="5.2.1.8"/>
    </reaction>
</comment>
<dbReference type="eggNOG" id="KOG0543">
    <property type="taxonomic scope" value="Eukaryota"/>
</dbReference>
<feature type="repeat" description="TPR" evidence="8">
    <location>
        <begin position="232"/>
        <end position="265"/>
    </location>
</feature>
<proteinExistence type="inferred from homology"/>
<dbReference type="GO" id="GO:0003755">
    <property type="term" value="F:peptidyl-prolyl cis-trans isomerase activity"/>
    <property type="evidence" value="ECO:0007669"/>
    <property type="project" value="UniProtKB-KW"/>
</dbReference>
<reference evidence="10" key="3">
    <citation type="submission" date="2023-04" db="EMBL/GenBank/DDBJ databases">
        <title>WGS assembly of Eucalyptus grandis.</title>
        <authorList>
            <person name="Myburg A."/>
            <person name="Grattapaglia D."/>
            <person name="Tuskan G."/>
            <person name="Hellsten U."/>
            <person name="Hayes R."/>
            <person name="Grimwood J."/>
            <person name="Jenkins J."/>
            <person name="Lindquist E."/>
            <person name="Tice H."/>
            <person name="Bauer D."/>
            <person name="Goodstein D."/>
            <person name="Dubchak I."/>
            <person name="Poliakov A."/>
            <person name="Mizrachi E."/>
            <person name="Kullan A."/>
            <person name="Hussey S."/>
            <person name="Pinard D."/>
            <person name="Van D."/>
            <person name="Singh P."/>
            <person name="Van J."/>
            <person name="Silva-Junior O."/>
            <person name="Togawa R."/>
            <person name="Pappas M."/>
            <person name="Faria D."/>
            <person name="Sansaloni C."/>
            <person name="Petroli C."/>
            <person name="Yang X."/>
            <person name="Ranjan P."/>
            <person name="Tschaplinski T."/>
            <person name="Ye C."/>
            <person name="Li T."/>
            <person name="Sterck L."/>
            <person name="Vanneste K."/>
            <person name="Murat F."/>
            <person name="Soler M."/>
            <person name="Clemente H."/>
            <person name="Saidi N."/>
            <person name="Cassan-Wang H."/>
            <person name="Dunand C."/>
            <person name="Hefer C."/>
            <person name="Bornberg-Bauer E."/>
            <person name="Kersting A."/>
            <person name="Vining K."/>
            <person name="Amarasinghe V."/>
            <person name="Ranik M."/>
            <person name="Naithani S."/>
            <person name="Elser J."/>
            <person name="Boyd A."/>
            <person name="Liston A."/>
            <person name="Spatafora J."/>
            <person name="Dharmwardhana P."/>
            <person name="Raja R."/>
            <person name="Sullivan C."/>
            <person name="Romanel E."/>
            <person name="Alves-Ferreira M."/>
            <person name="Kulheim C."/>
            <person name="Foley W."/>
            <person name="Carocha V."/>
            <person name="Paiva J."/>
            <person name="Kudrna D."/>
            <person name="Brommonschenkel S."/>
            <person name="Pasquali G."/>
            <person name="Byrne M."/>
            <person name="Rigault P."/>
            <person name="Tibbits J."/>
            <person name="Spokevicius A."/>
            <person name="Jones R."/>
            <person name="Steane D."/>
            <person name="Vaillancourt R."/>
            <person name="Potts B."/>
            <person name="Joubert F."/>
            <person name="Barry K."/>
            <person name="Pappas G."/>
            <person name="Strauss S."/>
            <person name="Jaiswal P."/>
            <person name="Grima-Pettenati J."/>
            <person name="Salse J."/>
            <person name="Van D."/>
            <person name="Rokhsar D."/>
            <person name="Schmutz J."/>
        </authorList>
    </citation>
    <scope>NUCLEOTIDE SEQUENCE</scope>
    <source>
        <tissue evidence="10">Leaf extractions</tissue>
    </source>
</reference>
<keyword evidence="5 8" id="KW-0802">TPR repeat</keyword>
<evidence type="ECO:0000313" key="11">
    <source>
        <dbReference type="EMBL" id="KCW44141.1"/>
    </source>
</evidence>
<comment type="similarity">
    <text evidence="2">Belongs to the FKBP-type PPIase family.</text>
</comment>
<reference evidence="10" key="2">
    <citation type="journal article" date="2014" name="Nature">
        <title>The genome of Eucalyptus grandis.</title>
        <authorList>
            <person name="Myburg A.A."/>
            <person name="Grattapaglia D."/>
            <person name="Tuskan G.A."/>
            <person name="Hellsten U."/>
            <person name="Hayes R.D."/>
            <person name="Grimwood J."/>
            <person name="Jenkins J."/>
            <person name="Lindquist E."/>
            <person name="Tice H."/>
            <person name="Bauer D."/>
            <person name="Goodstein D.M."/>
            <person name="Dubchak I."/>
            <person name="Poliakov A."/>
            <person name="Mizrachi E."/>
            <person name="Kullan A.R."/>
            <person name="Hussey S.G."/>
            <person name="Pinard D."/>
            <person name="van der Merwe K."/>
            <person name="Singh P."/>
            <person name="van Jaarsveld I."/>
            <person name="Silva-Junior O.B."/>
            <person name="Togawa R.C."/>
            <person name="Pappas M.R."/>
            <person name="Faria D.A."/>
            <person name="Sansaloni C.P."/>
            <person name="Petroli C.D."/>
            <person name="Yang X."/>
            <person name="Ranjan P."/>
            <person name="Tschaplinski T.J."/>
            <person name="Ye C.Y."/>
            <person name="Li T."/>
            <person name="Sterck L."/>
            <person name="Vanneste K."/>
            <person name="Murat F."/>
            <person name="Soler M."/>
            <person name="Clemente H.S."/>
            <person name="Saidi N."/>
            <person name="Cassan-Wang H."/>
            <person name="Dunand C."/>
            <person name="Hefer C.A."/>
            <person name="Bornberg-Bauer E."/>
            <person name="Kersting A.R."/>
            <person name="Vining K."/>
            <person name="Amarasinghe V."/>
            <person name="Ranik M."/>
            <person name="Naithani S."/>
            <person name="Elser J."/>
            <person name="Boyd A.E."/>
            <person name="Liston A."/>
            <person name="Spatafora J.W."/>
            <person name="Dharmwardhana P."/>
            <person name="Raja R."/>
            <person name="Sullivan C."/>
            <person name="Romanel E."/>
            <person name="Alves-Ferreira M."/>
            <person name="Kulheim C."/>
            <person name="Foley W."/>
            <person name="Carocha V."/>
            <person name="Paiva J."/>
            <person name="Kudrna D."/>
            <person name="Brommonschenkel S.H."/>
            <person name="Pasquali G."/>
            <person name="Byrne M."/>
            <person name="Rigault P."/>
            <person name="Tibbits J."/>
            <person name="Spokevicius A."/>
            <person name="Jones R.C."/>
            <person name="Steane D.A."/>
            <person name="Vaillancourt R.E."/>
            <person name="Potts B.M."/>
            <person name="Joubert F."/>
            <person name="Barry K."/>
            <person name="Pappas G.J."/>
            <person name="Strauss S.H."/>
            <person name="Jaiswal P."/>
            <person name="Grima-Pettenati J."/>
            <person name="Salse J."/>
            <person name="Van de Peer Y."/>
            <person name="Rokhsar D.S."/>
            <person name="Schmutz J."/>
        </authorList>
    </citation>
    <scope>NUCLEOTIDE SEQUENCE</scope>
    <source>
        <tissue evidence="10">Leaf extractions</tissue>
    </source>
</reference>
<reference evidence="10" key="4">
    <citation type="submission" date="2023-07" db="EMBL/GenBank/DDBJ databases">
        <authorList>
            <person name="Myburg A.A."/>
            <person name="Grattapaglia D."/>
            <person name="Tuskan G.A."/>
            <person name="Hellsten U."/>
            <person name="Hayes R.D."/>
            <person name="Grimwood J."/>
            <person name="Jenkins J."/>
            <person name="Lindquist E."/>
            <person name="Tice H."/>
            <person name="Bauer D."/>
            <person name="Goodstein D.M."/>
            <person name="Dubchak I."/>
            <person name="Poliakov A."/>
            <person name="Mizrachi E."/>
            <person name="Kullan A.R."/>
            <person name="Hussey S.G."/>
            <person name="Pinard D."/>
            <person name="Van D.M."/>
            <person name="Singh P."/>
            <person name="Van J.I."/>
            <person name="Silva-Junior O.B."/>
            <person name="Togawa R.C."/>
            <person name="Pappas M.R."/>
            <person name="Faria D.A."/>
            <person name="Sansaloni C.P."/>
            <person name="Petroli C.D."/>
            <person name="Yang X."/>
            <person name="Ranjan P."/>
            <person name="Tschaplinski T.J."/>
            <person name="Ye C.Y."/>
            <person name="Li T."/>
            <person name="Sterck L."/>
            <person name="Vanneste K."/>
            <person name="Murat F."/>
            <person name="Soler M."/>
            <person name="Clemente H.S."/>
            <person name="Saidi N."/>
            <person name="Cassan-Wang H."/>
            <person name="Dunand C."/>
            <person name="Hefer C.A."/>
            <person name="Bornberg-Bauer E."/>
            <person name="Kersting A.R."/>
            <person name="Vining K."/>
            <person name="Amarasinghe V."/>
            <person name="Ranik M."/>
            <person name="Naithani S."/>
            <person name="Elser J."/>
            <person name="Boyd A.E."/>
            <person name="Liston A."/>
            <person name="Spatafora J.W."/>
            <person name="Dharmwardhana P."/>
            <person name="Raja R."/>
            <person name="Sullivan C."/>
            <person name="Romanel E."/>
            <person name="Alves-Ferreira M."/>
            <person name="Kulheim C."/>
            <person name="Foley W."/>
            <person name="Carocha V."/>
            <person name="Paiva J."/>
            <person name="Kudrna D."/>
            <person name="Brommonschenkel S.H."/>
            <person name="Pasquali G."/>
            <person name="Byrne M."/>
            <person name="Rigault P."/>
            <person name="Tibbits J."/>
            <person name="Spokevicius A."/>
            <person name="Jones R.C."/>
            <person name="Steane D.A."/>
            <person name="Vaillancourt R.E."/>
            <person name="Potts B.M."/>
            <person name="Joubert F."/>
            <person name="Barry K."/>
            <person name="Pappas G.J."/>
            <person name="Strauss S.H."/>
            <person name="Jaiswal P."/>
            <person name="Grima-Pettenati J."/>
            <person name="Salse J."/>
            <person name="Van D.P."/>
            <person name="Rokhsar D.S."/>
            <person name="Schmutz J."/>
        </authorList>
    </citation>
    <scope>NUCLEOTIDE SEQUENCE</scope>
    <source>
        <tissue evidence="10">Leaf extractions</tissue>
    </source>
</reference>
<dbReference type="PROSITE" id="PS50059">
    <property type="entry name" value="FKBP_PPIASE"/>
    <property type="match status" value="1"/>
</dbReference>
<dbReference type="InterPro" id="IPR019734">
    <property type="entry name" value="TPR_rpt"/>
</dbReference>
<dbReference type="PROSITE" id="PS50005">
    <property type="entry name" value="TPR"/>
    <property type="match status" value="2"/>
</dbReference>
<evidence type="ECO:0000256" key="7">
    <source>
        <dbReference type="PROSITE-ProRule" id="PRU00277"/>
    </source>
</evidence>
<evidence type="ECO:0000256" key="1">
    <source>
        <dbReference type="ARBA" id="ARBA00000971"/>
    </source>
</evidence>
<dbReference type="SMART" id="SM00028">
    <property type="entry name" value="TPR"/>
    <property type="match status" value="3"/>
</dbReference>
<organism evidence="11">
    <name type="scientific">Eucalyptus grandis</name>
    <name type="common">Flooded gum</name>
    <dbReference type="NCBI Taxonomy" id="71139"/>
    <lineage>
        <taxon>Eukaryota</taxon>
        <taxon>Viridiplantae</taxon>
        <taxon>Streptophyta</taxon>
        <taxon>Embryophyta</taxon>
        <taxon>Tracheophyta</taxon>
        <taxon>Spermatophyta</taxon>
        <taxon>Magnoliopsida</taxon>
        <taxon>eudicotyledons</taxon>
        <taxon>Gunneridae</taxon>
        <taxon>Pentapetalae</taxon>
        <taxon>rosids</taxon>
        <taxon>malvids</taxon>
        <taxon>Myrtales</taxon>
        <taxon>Myrtaceae</taxon>
        <taxon>Myrtoideae</taxon>
        <taxon>Eucalypteae</taxon>
        <taxon>Eucalyptus</taxon>
    </lineage>
</organism>
<accession>A0A058ZS06</accession>
<dbReference type="EMBL" id="MU849149">
    <property type="protein sequence ID" value="KAK2631787.1"/>
    <property type="molecule type" value="Genomic_DNA"/>
</dbReference>
<dbReference type="FunFam" id="1.25.40.10:FF:000008">
    <property type="entry name" value="Peptidylprolyl isomerase"/>
    <property type="match status" value="1"/>
</dbReference>
<keyword evidence="4" id="KW-0677">Repeat</keyword>
<feature type="repeat" description="TPR" evidence="8">
    <location>
        <begin position="266"/>
        <end position="299"/>
    </location>
</feature>
<dbReference type="InParanoid" id="A0A058ZS06"/>
<dbReference type="PANTHER" id="PTHR46512">
    <property type="entry name" value="PEPTIDYLPROLYL ISOMERASE"/>
    <property type="match status" value="1"/>
</dbReference>
<evidence type="ECO:0000259" key="9">
    <source>
        <dbReference type="PROSITE" id="PS50059"/>
    </source>
</evidence>
<dbReference type="STRING" id="71139.A0A058ZS06"/>
<protein>
    <recommendedName>
        <fullName evidence="3 7">peptidylprolyl isomerase</fullName>
        <ecNumber evidence="3 7">5.2.1.8</ecNumber>
    </recommendedName>
</protein>
<dbReference type="Proteomes" id="UP000030711">
    <property type="component" value="Unassembled WGS sequence"/>
</dbReference>
<evidence type="ECO:0000313" key="12">
    <source>
        <dbReference type="Proteomes" id="UP000030711"/>
    </source>
</evidence>
<evidence type="ECO:0000256" key="4">
    <source>
        <dbReference type="ARBA" id="ARBA00022737"/>
    </source>
</evidence>
<evidence type="ECO:0000256" key="3">
    <source>
        <dbReference type="ARBA" id="ARBA00013194"/>
    </source>
</evidence>
<dbReference type="EMBL" id="KK199668">
    <property type="protein sequence ID" value="KCW44141.1"/>
    <property type="molecule type" value="Genomic_DNA"/>
</dbReference>
<evidence type="ECO:0000256" key="8">
    <source>
        <dbReference type="PROSITE-ProRule" id="PRU00339"/>
    </source>
</evidence>
<feature type="domain" description="PPIase FKBP-type" evidence="9">
    <location>
        <begin position="81"/>
        <end position="166"/>
    </location>
</feature>
<dbReference type="InterPro" id="IPR011990">
    <property type="entry name" value="TPR-like_helical_dom_sf"/>
</dbReference>
<dbReference type="AlphaFoldDB" id="A0A058ZS06"/>
<gene>
    <name evidence="11" type="ORF">EUGRSUZ_L02444</name>
</gene>
<dbReference type="Gene3D" id="1.25.40.10">
    <property type="entry name" value="Tetratricopeptide repeat domain"/>
    <property type="match status" value="1"/>
</dbReference>
<dbReference type="InterPro" id="IPR046357">
    <property type="entry name" value="PPIase_dom_sf"/>
</dbReference>
<dbReference type="InterPro" id="IPR050754">
    <property type="entry name" value="FKBP4/5/8-like"/>
</dbReference>
<evidence type="ECO:0000256" key="6">
    <source>
        <dbReference type="ARBA" id="ARBA00023235"/>
    </source>
</evidence>
<dbReference type="Pfam" id="PF00254">
    <property type="entry name" value="FKBP_C"/>
    <property type="match status" value="1"/>
</dbReference>
<keyword evidence="7" id="KW-0697">Rotamase</keyword>
<dbReference type="InterPro" id="IPR001179">
    <property type="entry name" value="PPIase_FKBP_dom"/>
</dbReference>
<dbReference type="Gramene" id="KCW44141">
    <property type="protein sequence ID" value="KCW44141"/>
    <property type="gene ID" value="EUGRSUZ_L02444"/>
</dbReference>
<reference evidence="11" key="1">
    <citation type="submission" date="2013-07" db="EMBL/GenBank/DDBJ databases">
        <title>The genome of Eucalyptus grandis.</title>
        <authorList>
            <person name="Schmutz J."/>
            <person name="Hayes R."/>
            <person name="Myburg A."/>
            <person name="Tuskan G."/>
            <person name="Grattapaglia D."/>
            <person name="Rokhsar D.S."/>
        </authorList>
    </citation>
    <scope>NUCLEOTIDE SEQUENCE</scope>
    <source>
        <tissue evidence="11">Leaf extractions</tissue>
    </source>
</reference>
<dbReference type="SUPFAM" id="SSF48452">
    <property type="entry name" value="TPR-like"/>
    <property type="match status" value="1"/>
</dbReference>